<name>A0ABU6ZHA2_9FABA</name>
<evidence type="ECO:0000313" key="3">
    <source>
        <dbReference type="Proteomes" id="UP001341840"/>
    </source>
</evidence>
<evidence type="ECO:0000256" key="1">
    <source>
        <dbReference type="SAM" id="MobiDB-lite"/>
    </source>
</evidence>
<sequence>MRIDRNTKYGHNTDGCVIANNLLECLAREGHLNKYIAGHISKNDKGSSSNTDKGKKVIGTTPRSEIHYISGGFAGGGPNNSARKRSYRAMLSVEGSEFRPQAQHKEIPQITFK</sequence>
<organism evidence="2 3">
    <name type="scientific">Stylosanthes scabra</name>
    <dbReference type="NCBI Taxonomy" id="79078"/>
    <lineage>
        <taxon>Eukaryota</taxon>
        <taxon>Viridiplantae</taxon>
        <taxon>Streptophyta</taxon>
        <taxon>Embryophyta</taxon>
        <taxon>Tracheophyta</taxon>
        <taxon>Spermatophyta</taxon>
        <taxon>Magnoliopsida</taxon>
        <taxon>eudicotyledons</taxon>
        <taxon>Gunneridae</taxon>
        <taxon>Pentapetalae</taxon>
        <taxon>rosids</taxon>
        <taxon>fabids</taxon>
        <taxon>Fabales</taxon>
        <taxon>Fabaceae</taxon>
        <taxon>Papilionoideae</taxon>
        <taxon>50 kb inversion clade</taxon>
        <taxon>dalbergioids sensu lato</taxon>
        <taxon>Dalbergieae</taxon>
        <taxon>Pterocarpus clade</taxon>
        <taxon>Stylosanthes</taxon>
    </lineage>
</organism>
<dbReference type="Proteomes" id="UP001341840">
    <property type="component" value="Unassembled WGS sequence"/>
</dbReference>
<reference evidence="2 3" key="1">
    <citation type="journal article" date="2023" name="Plants (Basel)">
        <title>Bridging the Gap: Combining Genomics and Transcriptomics Approaches to Understand Stylosanthes scabra, an Orphan Legume from the Brazilian Caatinga.</title>
        <authorList>
            <person name="Ferreira-Neto J.R.C."/>
            <person name="da Silva M.D."/>
            <person name="Binneck E."/>
            <person name="de Melo N.F."/>
            <person name="da Silva R.H."/>
            <person name="de Melo A.L.T.M."/>
            <person name="Pandolfi V."/>
            <person name="Bustamante F.O."/>
            <person name="Brasileiro-Vidal A.C."/>
            <person name="Benko-Iseppon A.M."/>
        </authorList>
    </citation>
    <scope>NUCLEOTIDE SEQUENCE [LARGE SCALE GENOMIC DNA]</scope>
    <source>
        <tissue evidence="2">Leaves</tissue>
    </source>
</reference>
<evidence type="ECO:0000313" key="2">
    <source>
        <dbReference type="EMBL" id="MED6221331.1"/>
    </source>
</evidence>
<accession>A0ABU6ZHA2</accession>
<comment type="caution">
    <text evidence="2">The sequence shown here is derived from an EMBL/GenBank/DDBJ whole genome shotgun (WGS) entry which is preliminary data.</text>
</comment>
<feature type="region of interest" description="Disordered" evidence="1">
    <location>
        <begin position="39"/>
        <end position="61"/>
    </location>
</feature>
<dbReference type="EMBL" id="JASCZI010272257">
    <property type="protein sequence ID" value="MED6221331.1"/>
    <property type="molecule type" value="Genomic_DNA"/>
</dbReference>
<protein>
    <submittedName>
        <fullName evidence="2">Uncharacterized protein</fullName>
    </submittedName>
</protein>
<gene>
    <name evidence="2" type="ORF">PIB30_053426</name>
</gene>
<proteinExistence type="predicted"/>
<keyword evidence="3" id="KW-1185">Reference proteome</keyword>